<feature type="domain" description="HTH arsR-type" evidence="5">
    <location>
        <begin position="30"/>
        <end position="124"/>
    </location>
</feature>
<dbReference type="EMBL" id="BAAAQN010000091">
    <property type="protein sequence ID" value="GAA2063408.1"/>
    <property type="molecule type" value="Genomic_DNA"/>
</dbReference>
<keyword evidence="7" id="KW-1185">Reference proteome</keyword>
<organism evidence="6 7">
    <name type="scientific">Catenulispora yoronensis</name>
    <dbReference type="NCBI Taxonomy" id="450799"/>
    <lineage>
        <taxon>Bacteria</taxon>
        <taxon>Bacillati</taxon>
        <taxon>Actinomycetota</taxon>
        <taxon>Actinomycetes</taxon>
        <taxon>Catenulisporales</taxon>
        <taxon>Catenulisporaceae</taxon>
        <taxon>Catenulispora</taxon>
    </lineage>
</organism>
<keyword evidence="2" id="KW-0238">DNA-binding</keyword>
<dbReference type="SUPFAM" id="SSF46785">
    <property type="entry name" value="Winged helix' DNA-binding domain"/>
    <property type="match status" value="1"/>
</dbReference>
<name>A0ABN2VIY9_9ACTN</name>
<accession>A0ABN2VIY9</accession>
<dbReference type="PROSITE" id="PS50987">
    <property type="entry name" value="HTH_ARSR_2"/>
    <property type="match status" value="1"/>
</dbReference>
<reference evidence="6 7" key="1">
    <citation type="journal article" date="2019" name="Int. J. Syst. Evol. Microbiol.">
        <title>The Global Catalogue of Microorganisms (GCM) 10K type strain sequencing project: providing services to taxonomists for standard genome sequencing and annotation.</title>
        <authorList>
            <consortium name="The Broad Institute Genomics Platform"/>
            <consortium name="The Broad Institute Genome Sequencing Center for Infectious Disease"/>
            <person name="Wu L."/>
            <person name="Ma J."/>
        </authorList>
    </citation>
    <scope>NUCLEOTIDE SEQUENCE [LARGE SCALE GENOMIC DNA]</scope>
    <source>
        <strain evidence="6 7">JCM 16014</strain>
    </source>
</reference>
<feature type="region of interest" description="Disordered" evidence="4">
    <location>
        <begin position="1"/>
        <end position="32"/>
    </location>
</feature>
<gene>
    <name evidence="6" type="ORF">GCM10009839_88380</name>
</gene>
<dbReference type="InterPro" id="IPR051011">
    <property type="entry name" value="Metal_resp_trans_reg"/>
</dbReference>
<dbReference type="Proteomes" id="UP001500751">
    <property type="component" value="Unassembled WGS sequence"/>
</dbReference>
<evidence type="ECO:0000256" key="1">
    <source>
        <dbReference type="ARBA" id="ARBA00023015"/>
    </source>
</evidence>
<dbReference type="Gene3D" id="1.10.10.10">
    <property type="entry name" value="Winged helix-like DNA-binding domain superfamily/Winged helix DNA-binding domain"/>
    <property type="match status" value="1"/>
</dbReference>
<keyword evidence="3" id="KW-0804">Transcription</keyword>
<dbReference type="RefSeq" id="WP_344671752.1">
    <property type="nucleotide sequence ID" value="NZ_BAAAQN010000091.1"/>
</dbReference>
<evidence type="ECO:0000256" key="2">
    <source>
        <dbReference type="ARBA" id="ARBA00023125"/>
    </source>
</evidence>
<evidence type="ECO:0000256" key="4">
    <source>
        <dbReference type="SAM" id="MobiDB-lite"/>
    </source>
</evidence>
<dbReference type="SMART" id="SM00418">
    <property type="entry name" value="HTH_ARSR"/>
    <property type="match status" value="1"/>
</dbReference>
<evidence type="ECO:0000313" key="6">
    <source>
        <dbReference type="EMBL" id="GAA2063408.1"/>
    </source>
</evidence>
<keyword evidence="1" id="KW-0805">Transcription regulation</keyword>
<sequence>MAHQGAKPPTPADPAGPAADHRHGPDHPTLPDPVVDTAVGFLDLLAEPSRLRLLWALRGGELGVTALAGTAGCTPTAASQHLAKLRLGGLVEQRAEGRARLYRLRGGHIRRMLEEIVGHAEHAVGGIPYDL</sequence>
<comment type="caution">
    <text evidence="6">The sequence shown here is derived from an EMBL/GenBank/DDBJ whole genome shotgun (WGS) entry which is preliminary data.</text>
</comment>
<evidence type="ECO:0000313" key="7">
    <source>
        <dbReference type="Proteomes" id="UP001500751"/>
    </source>
</evidence>
<proteinExistence type="predicted"/>
<dbReference type="InterPro" id="IPR001845">
    <property type="entry name" value="HTH_ArsR_DNA-bd_dom"/>
</dbReference>
<dbReference type="Pfam" id="PF12840">
    <property type="entry name" value="HTH_20"/>
    <property type="match status" value="1"/>
</dbReference>
<dbReference type="PANTHER" id="PTHR43132:SF8">
    <property type="entry name" value="HTH-TYPE TRANSCRIPTIONAL REGULATOR KMTR"/>
    <property type="match status" value="1"/>
</dbReference>
<dbReference type="CDD" id="cd00090">
    <property type="entry name" value="HTH_ARSR"/>
    <property type="match status" value="1"/>
</dbReference>
<dbReference type="NCBIfam" id="NF033788">
    <property type="entry name" value="HTH_metalloreg"/>
    <property type="match status" value="1"/>
</dbReference>
<evidence type="ECO:0000256" key="3">
    <source>
        <dbReference type="ARBA" id="ARBA00023163"/>
    </source>
</evidence>
<dbReference type="InterPro" id="IPR036388">
    <property type="entry name" value="WH-like_DNA-bd_sf"/>
</dbReference>
<protein>
    <submittedName>
        <fullName evidence="6">Metalloregulator ArsR/SmtB family transcription factor</fullName>
    </submittedName>
</protein>
<dbReference type="PRINTS" id="PR00778">
    <property type="entry name" value="HTHARSR"/>
</dbReference>
<dbReference type="InterPro" id="IPR036390">
    <property type="entry name" value="WH_DNA-bd_sf"/>
</dbReference>
<evidence type="ECO:0000259" key="5">
    <source>
        <dbReference type="PROSITE" id="PS50987"/>
    </source>
</evidence>
<dbReference type="InterPro" id="IPR011991">
    <property type="entry name" value="ArsR-like_HTH"/>
</dbReference>
<dbReference type="PANTHER" id="PTHR43132">
    <property type="entry name" value="ARSENICAL RESISTANCE OPERON REPRESSOR ARSR-RELATED"/>
    <property type="match status" value="1"/>
</dbReference>